<proteinExistence type="predicted"/>
<dbReference type="EnsemblPlants" id="MELO3C035468.2.1">
    <property type="protein sequence ID" value="MELO3C035468.2.1"/>
    <property type="gene ID" value="MELO3C035468.2"/>
</dbReference>
<dbReference type="AlphaFoldDB" id="A0A9I9ELQ5"/>
<organism evidence="1">
    <name type="scientific">Cucumis melo</name>
    <name type="common">Muskmelon</name>
    <dbReference type="NCBI Taxonomy" id="3656"/>
    <lineage>
        <taxon>Eukaryota</taxon>
        <taxon>Viridiplantae</taxon>
        <taxon>Streptophyta</taxon>
        <taxon>Embryophyta</taxon>
        <taxon>Tracheophyta</taxon>
        <taxon>Spermatophyta</taxon>
        <taxon>Magnoliopsida</taxon>
        <taxon>eudicotyledons</taxon>
        <taxon>Gunneridae</taxon>
        <taxon>Pentapetalae</taxon>
        <taxon>rosids</taxon>
        <taxon>fabids</taxon>
        <taxon>Cucurbitales</taxon>
        <taxon>Cucurbitaceae</taxon>
        <taxon>Benincaseae</taxon>
        <taxon>Cucumis</taxon>
    </lineage>
</organism>
<reference evidence="1" key="1">
    <citation type="submission" date="2023-03" db="UniProtKB">
        <authorList>
            <consortium name="EnsemblPlants"/>
        </authorList>
    </citation>
    <scope>IDENTIFICATION</scope>
</reference>
<protein>
    <submittedName>
        <fullName evidence="1">Uncharacterized protein</fullName>
    </submittedName>
</protein>
<dbReference type="Gramene" id="MELO3C035468.2.1">
    <property type="protein sequence ID" value="MELO3C035468.2.1"/>
    <property type="gene ID" value="MELO3C035468.2"/>
</dbReference>
<name>A0A9I9ELQ5_CUCME</name>
<evidence type="ECO:0000313" key="1">
    <source>
        <dbReference type="EnsemblPlants" id="MELO3C035468.2.1"/>
    </source>
</evidence>
<sequence>MVRRSERCLGLQLKNIKSNKDDPIVIKDNTEEEVRYEEPIQYEPLQTIYLDDDEQELRGPTDTLIVVYQNQKFVKTNVVFETPKAKMPKHNKEKHFKPINEGATSYDVPLNLLSESDEVSKKRKLEKVVKARKEKKG</sequence>
<accession>A0A9I9ELQ5</accession>